<dbReference type="AlphaFoldDB" id="A0A2S1KRZ0"/>
<reference evidence="2 3" key="1">
    <citation type="submission" date="2017-04" db="EMBL/GenBank/DDBJ databases">
        <title>Weissella cibaria strain m2 complete genome.</title>
        <authorList>
            <person name="Pan Q."/>
            <person name="Tan M."/>
            <person name="Yao F."/>
            <person name="Su S."/>
        </authorList>
    </citation>
    <scope>NUCLEOTIDE SEQUENCE [LARGE SCALE GENOMIC DNA]</scope>
    <source>
        <strain evidence="2 3">M2</strain>
    </source>
</reference>
<protein>
    <recommendedName>
        <fullName evidence="1">Flavodoxin domain-containing protein</fullName>
    </recommendedName>
</protein>
<accession>A0A2S1KRZ0</accession>
<dbReference type="Pfam" id="PF12724">
    <property type="entry name" value="Flavodoxin_5"/>
    <property type="match status" value="1"/>
</dbReference>
<dbReference type="EMBL" id="CP020928">
    <property type="protein sequence ID" value="AWF95762.1"/>
    <property type="molecule type" value="Genomic_DNA"/>
</dbReference>
<evidence type="ECO:0000313" key="3">
    <source>
        <dbReference type="Proteomes" id="UP000244870"/>
    </source>
</evidence>
<evidence type="ECO:0000259" key="1">
    <source>
        <dbReference type="Pfam" id="PF12724"/>
    </source>
</evidence>
<dbReference type="RefSeq" id="WP_108730561.1">
    <property type="nucleotide sequence ID" value="NZ_CP020928.1"/>
</dbReference>
<proteinExistence type="predicted"/>
<dbReference type="SUPFAM" id="SSF52218">
    <property type="entry name" value="Flavoproteins"/>
    <property type="match status" value="1"/>
</dbReference>
<dbReference type="InterPro" id="IPR029039">
    <property type="entry name" value="Flavoprotein-like_sf"/>
</dbReference>
<name>A0A2S1KRZ0_9LACO</name>
<sequence length="180" mass="20225">MEQTNGVVIYASKYGTTERYAQAFATLMGLPLCDLKQCQALASEPGIEKVYVFAPIYRRVIMGLPEISHVFDPAKVVKVFVVGMTSPEDHATIHFLQEQMLDYMPNATMQLLGGKIVFDDISMSDKMLLRVMYGFEKRKALADRTPTEQRLVEMFEEGKADMTDMTKIHDAVSSLEKGVS</sequence>
<feature type="domain" description="Flavodoxin" evidence="1">
    <location>
        <begin position="7"/>
        <end position="138"/>
    </location>
</feature>
<dbReference type="InterPro" id="IPR026816">
    <property type="entry name" value="Flavodoxin_dom"/>
</dbReference>
<evidence type="ECO:0000313" key="2">
    <source>
        <dbReference type="EMBL" id="AWF95762.1"/>
    </source>
</evidence>
<organism evidence="2 3">
    <name type="scientific">Weissella cibaria</name>
    <dbReference type="NCBI Taxonomy" id="137591"/>
    <lineage>
        <taxon>Bacteria</taxon>
        <taxon>Bacillati</taxon>
        <taxon>Bacillota</taxon>
        <taxon>Bacilli</taxon>
        <taxon>Lactobacillales</taxon>
        <taxon>Lactobacillaceae</taxon>
        <taxon>Weissella</taxon>
    </lineage>
</organism>
<gene>
    <name evidence="2" type="ORF">B6254_1358</name>
</gene>
<dbReference type="Proteomes" id="UP000244870">
    <property type="component" value="Chromosome"/>
</dbReference>